<evidence type="ECO:0000313" key="1">
    <source>
        <dbReference type="EMBL" id="KAL2824575.1"/>
    </source>
</evidence>
<proteinExistence type="predicted"/>
<dbReference type="PANTHER" id="PTHR42749">
    <property type="entry name" value="CELL SHAPE-DETERMINING PROTEIN MREB"/>
    <property type="match status" value="1"/>
</dbReference>
<comment type="caution">
    <text evidence="1">The sequence shown here is derived from an EMBL/GenBank/DDBJ whole genome shotgun (WGS) entry which is preliminary data.</text>
</comment>
<gene>
    <name evidence="1" type="ORF">BJY01DRAFT_256441</name>
</gene>
<dbReference type="EMBL" id="JBFXLU010000546">
    <property type="protein sequence ID" value="KAL2824575.1"/>
    <property type="molecule type" value="Genomic_DNA"/>
</dbReference>
<reference evidence="1 2" key="1">
    <citation type="submission" date="2024-07" db="EMBL/GenBank/DDBJ databases">
        <title>Section-level genome sequencing and comparative genomics of Aspergillus sections Usti and Cavernicolus.</title>
        <authorList>
            <consortium name="Lawrence Berkeley National Laboratory"/>
            <person name="Nybo J.L."/>
            <person name="Vesth T.C."/>
            <person name="Theobald S."/>
            <person name="Frisvad J.C."/>
            <person name="Larsen T.O."/>
            <person name="Kjaerboelling I."/>
            <person name="Rothschild-Mancinelli K."/>
            <person name="Lyhne E.K."/>
            <person name="Kogle M.E."/>
            <person name="Barry K."/>
            <person name="Clum A."/>
            <person name="Na H."/>
            <person name="Ledsgaard L."/>
            <person name="Lin J."/>
            <person name="Lipzen A."/>
            <person name="Kuo A."/>
            <person name="Riley R."/>
            <person name="Mondo S."/>
            <person name="Labutti K."/>
            <person name="Haridas S."/>
            <person name="Pangalinan J."/>
            <person name="Salamov A.A."/>
            <person name="Simmons B.A."/>
            <person name="Magnuson J.K."/>
            <person name="Chen J."/>
            <person name="Drula E."/>
            <person name="Henrissat B."/>
            <person name="Wiebenga A."/>
            <person name="Lubbers R.J."/>
            <person name="Gomes A.C."/>
            <person name="Makela M.R."/>
            <person name="Stajich J."/>
            <person name="Grigoriev I.V."/>
            <person name="Mortensen U.H."/>
            <person name="De Vries R.P."/>
            <person name="Baker S.E."/>
            <person name="Andersen M.R."/>
        </authorList>
    </citation>
    <scope>NUCLEOTIDE SEQUENCE [LARGE SCALE GENOMIC DNA]</scope>
    <source>
        <strain evidence="1 2">CBS 123904</strain>
    </source>
</reference>
<accession>A0ABR4I9Z3</accession>
<dbReference type="Proteomes" id="UP001610446">
    <property type="component" value="Unassembled WGS sequence"/>
</dbReference>
<sequence>MDTAVSRGGVLRALNKDDGPHRKLRLNLGVCVTEQFNPKFEGHVAGPSFHHPLNGKEYVKECIEWAIRKDRVLGEKTRAKILMHRVFDVDEEMAAEETLYFSDQMVYQHYRKDHWRNNGHRQAGIVAADLEFIRENDLIQPKVNESGNEYYEVNYSLELEVDGHNMKASIRYPPGQQVQGVEQICIAAAFKPGTK</sequence>
<protein>
    <submittedName>
        <fullName evidence="1">Uncharacterized protein</fullName>
    </submittedName>
</protein>
<keyword evidence="2" id="KW-1185">Reference proteome</keyword>
<name>A0ABR4I9Z3_9EURO</name>
<evidence type="ECO:0000313" key="2">
    <source>
        <dbReference type="Proteomes" id="UP001610446"/>
    </source>
</evidence>
<organism evidence="1 2">
    <name type="scientific">Aspergillus pseudoustus</name>
    <dbReference type="NCBI Taxonomy" id="1810923"/>
    <lineage>
        <taxon>Eukaryota</taxon>
        <taxon>Fungi</taxon>
        <taxon>Dikarya</taxon>
        <taxon>Ascomycota</taxon>
        <taxon>Pezizomycotina</taxon>
        <taxon>Eurotiomycetes</taxon>
        <taxon>Eurotiomycetidae</taxon>
        <taxon>Eurotiales</taxon>
        <taxon>Aspergillaceae</taxon>
        <taxon>Aspergillus</taxon>
        <taxon>Aspergillus subgen. Nidulantes</taxon>
    </lineage>
</organism>
<dbReference type="PANTHER" id="PTHR42749:SF8">
    <property type="entry name" value="HSP70 FAMILY PROTEIN (AFU_ORTHOLOGUE AFUA_3G13740)"/>
    <property type="match status" value="1"/>
</dbReference>